<feature type="domain" description="N-acetyltransferase" evidence="1">
    <location>
        <begin position="11"/>
        <end position="178"/>
    </location>
</feature>
<accession>A0ABS9EL15</accession>
<evidence type="ECO:0000259" key="1">
    <source>
        <dbReference type="PROSITE" id="PS51186"/>
    </source>
</evidence>
<sequence length="180" mass="20468">MVATNLNTSRLELRLVALSDLESVHTLLSRPEVDEFNTLGIPKNIEETRSILQDHLADLDNTPIKRFTFAVELKSNKQFIGMVAINLGSEKYNAAELWFKLHPSYWNNGYGTEAVKALVDFGFKILKLHRIEAGCAVQNIGSLKIMERVGMHREGRRKKALPLKCGWSDNYEYAILNPEH</sequence>
<dbReference type="Gene3D" id="3.40.630.30">
    <property type="match status" value="1"/>
</dbReference>
<protein>
    <submittedName>
        <fullName evidence="2">GNAT family N-acetyltransferase</fullName>
    </submittedName>
</protein>
<dbReference type="PROSITE" id="PS51186">
    <property type="entry name" value="GNAT"/>
    <property type="match status" value="1"/>
</dbReference>
<organism evidence="2 3">
    <name type="scientific">Gillisia lutea</name>
    <dbReference type="NCBI Taxonomy" id="2909668"/>
    <lineage>
        <taxon>Bacteria</taxon>
        <taxon>Pseudomonadati</taxon>
        <taxon>Bacteroidota</taxon>
        <taxon>Flavobacteriia</taxon>
        <taxon>Flavobacteriales</taxon>
        <taxon>Flavobacteriaceae</taxon>
        <taxon>Gillisia</taxon>
    </lineage>
</organism>
<evidence type="ECO:0000313" key="3">
    <source>
        <dbReference type="Proteomes" id="UP001179363"/>
    </source>
</evidence>
<dbReference type="InterPro" id="IPR000182">
    <property type="entry name" value="GNAT_dom"/>
</dbReference>
<dbReference type="Proteomes" id="UP001179363">
    <property type="component" value="Unassembled WGS sequence"/>
</dbReference>
<keyword evidence="3" id="KW-1185">Reference proteome</keyword>
<dbReference type="EMBL" id="JAKGTH010000011">
    <property type="protein sequence ID" value="MCF4102539.1"/>
    <property type="molecule type" value="Genomic_DNA"/>
</dbReference>
<dbReference type="Pfam" id="PF13302">
    <property type="entry name" value="Acetyltransf_3"/>
    <property type="match status" value="1"/>
</dbReference>
<proteinExistence type="predicted"/>
<gene>
    <name evidence="2" type="ORF">L1I30_12760</name>
</gene>
<dbReference type="RefSeq" id="WP_236134682.1">
    <property type="nucleotide sequence ID" value="NZ_JAKGTH010000011.1"/>
</dbReference>
<dbReference type="SUPFAM" id="SSF55729">
    <property type="entry name" value="Acyl-CoA N-acyltransferases (Nat)"/>
    <property type="match status" value="1"/>
</dbReference>
<name>A0ABS9EL15_9FLAO</name>
<comment type="caution">
    <text evidence="2">The sequence shown here is derived from an EMBL/GenBank/DDBJ whole genome shotgun (WGS) entry which is preliminary data.</text>
</comment>
<evidence type="ECO:0000313" key="2">
    <source>
        <dbReference type="EMBL" id="MCF4102539.1"/>
    </source>
</evidence>
<reference evidence="2" key="1">
    <citation type="submission" date="2022-01" db="EMBL/GenBank/DDBJ databases">
        <title>Gillisia lutea sp. nov., isolated from marine plastic residues from the Malvarosa beach (Valencia, Spain).</title>
        <authorList>
            <person name="Vidal-Verdu A."/>
            <person name="Molina-Menor E."/>
            <person name="Satari L."/>
            <person name="Pascual J."/>
            <person name="Pereto J."/>
            <person name="Porcar M."/>
        </authorList>
    </citation>
    <scope>NUCLEOTIDE SEQUENCE</scope>
    <source>
        <strain evidence="2">M10.2A</strain>
    </source>
</reference>
<dbReference type="InterPro" id="IPR016181">
    <property type="entry name" value="Acyl_CoA_acyltransferase"/>
</dbReference>
<dbReference type="PANTHER" id="PTHR43792">
    <property type="entry name" value="GNAT FAMILY, PUTATIVE (AFU_ORTHOLOGUE AFUA_3G00765)-RELATED-RELATED"/>
    <property type="match status" value="1"/>
</dbReference>
<dbReference type="PANTHER" id="PTHR43792:SF1">
    <property type="entry name" value="N-ACETYLTRANSFERASE DOMAIN-CONTAINING PROTEIN"/>
    <property type="match status" value="1"/>
</dbReference>
<dbReference type="InterPro" id="IPR051531">
    <property type="entry name" value="N-acetyltransferase"/>
</dbReference>